<keyword evidence="2" id="KW-1133">Transmembrane helix</keyword>
<feature type="compositionally biased region" description="Basic and acidic residues" evidence="1">
    <location>
        <begin position="279"/>
        <end position="293"/>
    </location>
</feature>
<dbReference type="AlphaFoldDB" id="A0A8B7PGC9"/>
<organism evidence="3 4">
    <name type="scientific">Hyalella azteca</name>
    <name type="common">Amphipod</name>
    <dbReference type="NCBI Taxonomy" id="294128"/>
    <lineage>
        <taxon>Eukaryota</taxon>
        <taxon>Metazoa</taxon>
        <taxon>Ecdysozoa</taxon>
        <taxon>Arthropoda</taxon>
        <taxon>Crustacea</taxon>
        <taxon>Multicrustacea</taxon>
        <taxon>Malacostraca</taxon>
        <taxon>Eumalacostraca</taxon>
        <taxon>Peracarida</taxon>
        <taxon>Amphipoda</taxon>
        <taxon>Senticaudata</taxon>
        <taxon>Talitrida</taxon>
        <taxon>Talitroidea</taxon>
        <taxon>Hyalellidae</taxon>
        <taxon>Hyalella</taxon>
    </lineage>
</organism>
<feature type="transmembrane region" description="Helical" evidence="2">
    <location>
        <begin position="81"/>
        <end position="105"/>
    </location>
</feature>
<accession>A0A8B7PGC9</accession>
<protein>
    <submittedName>
        <fullName evidence="4">Uncharacterized protein LOC108680114</fullName>
    </submittedName>
</protein>
<feature type="region of interest" description="Disordered" evidence="1">
    <location>
        <begin position="259"/>
        <end position="332"/>
    </location>
</feature>
<evidence type="ECO:0000256" key="2">
    <source>
        <dbReference type="SAM" id="Phobius"/>
    </source>
</evidence>
<keyword evidence="3" id="KW-1185">Reference proteome</keyword>
<feature type="region of interest" description="Disordered" evidence="1">
    <location>
        <begin position="207"/>
        <end position="243"/>
    </location>
</feature>
<proteinExistence type="predicted"/>
<name>A0A8B7PGC9_HYAAZ</name>
<dbReference type="RefSeq" id="XP_018024361.1">
    <property type="nucleotide sequence ID" value="XM_018168872.1"/>
</dbReference>
<dbReference type="Proteomes" id="UP000694843">
    <property type="component" value="Unplaced"/>
</dbReference>
<dbReference type="OrthoDB" id="6364625at2759"/>
<dbReference type="GeneID" id="108680114"/>
<sequence length="332" mass="36160">MGSSLPMEWDEWDCDCGGQSPPVFDLPPPPPPPDLYAAMLHAVPTSSGQDSWSGDCPALWTCPALLGARGEPAPSNSRLPVTLVVATAISLVILVIIIAAVVYRFRITRCRTAKNCTEMNGGIVYEDLPSAPPLLITPRGRTGSRYKPPLLHQHQLRHHLAERSLHVYTPEPHQLTTLGHHRYHSISSGGTETCSCSISETPSCALLPHAPSSDTSSAAPRPLLSSDDDTPTPSPYHYYAGQRRPSNSTLYESLYYTGSASSSRSSNSHSRALPPLPSRSDRFRIYFSNDRRATGGGATRGSARRQPHQRPSHEAVFVAPPPPEIEPLYENM</sequence>
<evidence type="ECO:0000313" key="3">
    <source>
        <dbReference type="Proteomes" id="UP000694843"/>
    </source>
</evidence>
<dbReference type="KEGG" id="hazt:108680114"/>
<gene>
    <name evidence="4" type="primary">LOC108680114</name>
</gene>
<feature type="compositionally biased region" description="Low complexity" evidence="1">
    <location>
        <begin position="259"/>
        <end position="272"/>
    </location>
</feature>
<keyword evidence="2" id="KW-0472">Membrane</keyword>
<keyword evidence="2" id="KW-0812">Transmembrane</keyword>
<evidence type="ECO:0000313" key="4">
    <source>
        <dbReference type="RefSeq" id="XP_018024361.1"/>
    </source>
</evidence>
<evidence type="ECO:0000256" key="1">
    <source>
        <dbReference type="SAM" id="MobiDB-lite"/>
    </source>
</evidence>
<reference evidence="4" key="1">
    <citation type="submission" date="2025-08" db="UniProtKB">
        <authorList>
            <consortium name="RefSeq"/>
        </authorList>
    </citation>
    <scope>IDENTIFICATION</scope>
    <source>
        <tissue evidence="4">Whole organism</tissue>
    </source>
</reference>